<reference evidence="1" key="1">
    <citation type="submission" date="2021-06" db="EMBL/GenBank/DDBJ databases">
        <title>New haloarchaea isolates fom saline soil.</title>
        <authorList>
            <person name="Duran-Viseras A."/>
            <person name="Sanchez-Porro C.S."/>
            <person name="Ventosa A."/>
        </authorList>
    </citation>
    <scope>NUCLEOTIDE SEQUENCE</scope>
    <source>
        <strain evidence="1">JCM 18369</strain>
    </source>
</reference>
<dbReference type="AlphaFoldDB" id="A0AA41KGF5"/>
<gene>
    <name evidence="1" type="ORF">KTS37_02390</name>
</gene>
<dbReference type="RefSeq" id="WP_162412084.1">
    <property type="nucleotide sequence ID" value="NZ_JAHQXE010000001.1"/>
</dbReference>
<evidence type="ECO:0000313" key="2">
    <source>
        <dbReference type="Proteomes" id="UP001166304"/>
    </source>
</evidence>
<organism evidence="1 2">
    <name type="scientific">Haloarcula salina</name>
    <dbReference type="NCBI Taxonomy" id="1429914"/>
    <lineage>
        <taxon>Archaea</taxon>
        <taxon>Methanobacteriati</taxon>
        <taxon>Methanobacteriota</taxon>
        <taxon>Stenosarchaea group</taxon>
        <taxon>Halobacteria</taxon>
        <taxon>Halobacteriales</taxon>
        <taxon>Haloarculaceae</taxon>
        <taxon>Haloarcula</taxon>
    </lineage>
</organism>
<dbReference type="EMBL" id="JAHQXE010000001">
    <property type="protein sequence ID" value="MBV0900626.1"/>
    <property type="molecule type" value="Genomic_DNA"/>
</dbReference>
<name>A0AA41KGF5_9EURY</name>
<evidence type="ECO:0000313" key="1">
    <source>
        <dbReference type="EMBL" id="MBV0900626.1"/>
    </source>
</evidence>
<proteinExistence type="predicted"/>
<comment type="caution">
    <text evidence="1">The sequence shown here is derived from an EMBL/GenBank/DDBJ whole genome shotgun (WGS) entry which is preliminary data.</text>
</comment>
<keyword evidence="2" id="KW-1185">Reference proteome</keyword>
<accession>A0AA41KGF5</accession>
<sequence length="206" mass="24428">MVHWVDPDEADPAQWRGKGPFDDLRCGEETVSVLDRANRTPVPYQYEVDIHHTADVAEQFRSHDYDNARVIYNCGIDEMRRIKLLTRGVFWGGSETHQRFQAQYRRSPPPTEDAPFDEYTVWSRYHNGTIERTDDGVTFVEDVSEPEETMRTLDWDELFDPVKERLAELELIRNPEFARYRLIERGEWETYRTRFRYDTDAFAVGP</sequence>
<protein>
    <submittedName>
        <fullName evidence="1">Uncharacterized protein</fullName>
    </submittedName>
</protein>
<dbReference type="Proteomes" id="UP001166304">
    <property type="component" value="Unassembled WGS sequence"/>
</dbReference>